<accession>A0AAD8WRR7</accession>
<dbReference type="Proteomes" id="UP001231189">
    <property type="component" value="Unassembled WGS sequence"/>
</dbReference>
<feature type="domain" description="Reverse transcriptase" evidence="1">
    <location>
        <begin position="2"/>
        <end position="82"/>
    </location>
</feature>
<sequence>MSKAYDRVEWEFLRQMMMKMGFNHSWVDVVMRCVTTVTYRIKVNGQATEQFTPTRGLRQGDPLSPYLFVICAEGLIALLKQAERQGRLCGLKICPRAPSLHGVELVKKGVIWRIGDGEHVNIWQDPWIPRAWCRKILTPRGDNILCKIADLISPITGQWDEQLVMDTFSATEARMILNMPLREGAVDFLA</sequence>
<evidence type="ECO:0000313" key="3">
    <source>
        <dbReference type="Proteomes" id="UP001231189"/>
    </source>
</evidence>
<name>A0AAD8WRR7_LOLMU</name>
<protein>
    <recommendedName>
        <fullName evidence="1">Reverse transcriptase domain-containing protein</fullName>
    </recommendedName>
</protein>
<dbReference type="InterPro" id="IPR052343">
    <property type="entry name" value="Retrotransposon-Effector_Assoc"/>
</dbReference>
<dbReference type="AlphaFoldDB" id="A0AAD8WRR7"/>
<organism evidence="2 3">
    <name type="scientific">Lolium multiflorum</name>
    <name type="common">Italian ryegrass</name>
    <name type="synonym">Lolium perenne subsp. multiflorum</name>
    <dbReference type="NCBI Taxonomy" id="4521"/>
    <lineage>
        <taxon>Eukaryota</taxon>
        <taxon>Viridiplantae</taxon>
        <taxon>Streptophyta</taxon>
        <taxon>Embryophyta</taxon>
        <taxon>Tracheophyta</taxon>
        <taxon>Spermatophyta</taxon>
        <taxon>Magnoliopsida</taxon>
        <taxon>Liliopsida</taxon>
        <taxon>Poales</taxon>
        <taxon>Poaceae</taxon>
        <taxon>BOP clade</taxon>
        <taxon>Pooideae</taxon>
        <taxon>Poodae</taxon>
        <taxon>Poeae</taxon>
        <taxon>Poeae Chloroplast Group 2 (Poeae type)</taxon>
        <taxon>Loliodinae</taxon>
        <taxon>Loliinae</taxon>
        <taxon>Lolium</taxon>
    </lineage>
</organism>
<dbReference type="SUPFAM" id="SSF56672">
    <property type="entry name" value="DNA/RNA polymerases"/>
    <property type="match status" value="1"/>
</dbReference>
<gene>
    <name evidence="2" type="ORF">QYE76_039360</name>
</gene>
<reference evidence="2" key="1">
    <citation type="submission" date="2023-07" db="EMBL/GenBank/DDBJ databases">
        <title>A chromosome-level genome assembly of Lolium multiflorum.</title>
        <authorList>
            <person name="Chen Y."/>
            <person name="Copetti D."/>
            <person name="Kolliker R."/>
            <person name="Studer B."/>
        </authorList>
    </citation>
    <scope>NUCLEOTIDE SEQUENCE</scope>
    <source>
        <strain evidence="2">02402/16</strain>
        <tissue evidence="2">Leaf</tissue>
    </source>
</reference>
<dbReference type="InterPro" id="IPR043502">
    <property type="entry name" value="DNA/RNA_pol_sf"/>
</dbReference>
<keyword evidence="3" id="KW-1185">Reference proteome</keyword>
<proteinExistence type="predicted"/>
<comment type="caution">
    <text evidence="2">The sequence shown here is derived from an EMBL/GenBank/DDBJ whole genome shotgun (WGS) entry which is preliminary data.</text>
</comment>
<evidence type="ECO:0000313" key="2">
    <source>
        <dbReference type="EMBL" id="KAK1678512.1"/>
    </source>
</evidence>
<dbReference type="Pfam" id="PF00078">
    <property type="entry name" value="RVT_1"/>
    <property type="match status" value="1"/>
</dbReference>
<dbReference type="PANTHER" id="PTHR46890">
    <property type="entry name" value="NON-LTR RETROLELEMENT REVERSE TRANSCRIPTASE-LIKE PROTEIN-RELATED"/>
    <property type="match status" value="1"/>
</dbReference>
<evidence type="ECO:0000259" key="1">
    <source>
        <dbReference type="Pfam" id="PF00078"/>
    </source>
</evidence>
<dbReference type="PANTHER" id="PTHR46890:SF48">
    <property type="entry name" value="RNA-DIRECTED DNA POLYMERASE"/>
    <property type="match status" value="1"/>
</dbReference>
<dbReference type="EMBL" id="JAUUTY010000002">
    <property type="protein sequence ID" value="KAK1678512.1"/>
    <property type="molecule type" value="Genomic_DNA"/>
</dbReference>
<dbReference type="InterPro" id="IPR000477">
    <property type="entry name" value="RT_dom"/>
</dbReference>